<dbReference type="EMBL" id="VZZK01000048">
    <property type="protein sequence ID" value="KAB1072540.1"/>
    <property type="molecule type" value="Genomic_DNA"/>
</dbReference>
<keyword evidence="5" id="KW-1185">Reference proteome</keyword>
<dbReference type="PANTHER" id="PTHR33175">
    <property type="entry name" value="DNA-BINDING PROTEIN HU"/>
    <property type="match status" value="1"/>
</dbReference>
<name>A0A6L3SPV4_9HYPH</name>
<dbReference type="GO" id="GO:0005829">
    <property type="term" value="C:cytosol"/>
    <property type="evidence" value="ECO:0007669"/>
    <property type="project" value="TreeGrafter"/>
</dbReference>
<protein>
    <submittedName>
        <fullName evidence="4">Integration host factor subunit beta</fullName>
    </submittedName>
</protein>
<dbReference type="GO" id="GO:0003677">
    <property type="term" value="F:DNA binding"/>
    <property type="evidence" value="ECO:0007669"/>
    <property type="project" value="UniProtKB-KW"/>
</dbReference>
<keyword evidence="2" id="KW-0238">DNA-binding</keyword>
<dbReference type="GO" id="GO:0030527">
    <property type="term" value="F:structural constituent of chromatin"/>
    <property type="evidence" value="ECO:0007669"/>
    <property type="project" value="InterPro"/>
</dbReference>
<evidence type="ECO:0000256" key="1">
    <source>
        <dbReference type="ARBA" id="ARBA00010529"/>
    </source>
</evidence>
<dbReference type="PANTHER" id="PTHR33175:SF5">
    <property type="entry name" value="INTEGRATION HOST FACTOR SUBUNIT BETA"/>
    <property type="match status" value="1"/>
</dbReference>
<gene>
    <name evidence="4" type="ORF">F6X53_28050</name>
</gene>
<dbReference type="InterPro" id="IPR010992">
    <property type="entry name" value="IHF-like_DNA-bd_dom_sf"/>
</dbReference>
<dbReference type="InterPro" id="IPR000119">
    <property type="entry name" value="Hist_DNA-bd"/>
</dbReference>
<evidence type="ECO:0000256" key="2">
    <source>
        <dbReference type="ARBA" id="ARBA00023125"/>
    </source>
</evidence>
<dbReference type="Proteomes" id="UP000474159">
    <property type="component" value="Unassembled WGS sequence"/>
</dbReference>
<dbReference type="Pfam" id="PF00216">
    <property type="entry name" value="Bac_DNA_binding"/>
    <property type="match status" value="1"/>
</dbReference>
<dbReference type="AlphaFoldDB" id="A0A6L3SPV4"/>
<sequence length="106" mass="11852">MIRSELVLRLAALNPHLYEKDCEAVVTAILGRIEDALAAGDRVEIRGFGAFSVKDLRARQGRNPRTGESVAVKEKKALQFKPGKEIRQRLMNAETPDALPELRRVD</sequence>
<evidence type="ECO:0000256" key="3">
    <source>
        <dbReference type="RuleBase" id="RU003939"/>
    </source>
</evidence>
<comment type="caution">
    <text evidence="4">The sequence shown here is derived from an EMBL/GenBank/DDBJ whole genome shotgun (WGS) entry which is preliminary data.</text>
</comment>
<proteinExistence type="inferred from homology"/>
<dbReference type="NCBIfam" id="NF001222">
    <property type="entry name" value="PRK00199.1"/>
    <property type="match status" value="1"/>
</dbReference>
<dbReference type="RefSeq" id="WP_151004592.1">
    <property type="nucleotide sequence ID" value="NZ_BPQY01000271.1"/>
</dbReference>
<dbReference type="SUPFAM" id="SSF47729">
    <property type="entry name" value="IHF-like DNA-binding proteins"/>
    <property type="match status" value="1"/>
</dbReference>
<dbReference type="SMART" id="SM00411">
    <property type="entry name" value="BHL"/>
    <property type="match status" value="1"/>
</dbReference>
<dbReference type="PRINTS" id="PR01727">
    <property type="entry name" value="DNABINDINGHU"/>
</dbReference>
<organism evidence="4 5">
    <name type="scientific">Methylobacterium soli</name>
    <dbReference type="NCBI Taxonomy" id="553447"/>
    <lineage>
        <taxon>Bacteria</taxon>
        <taxon>Pseudomonadati</taxon>
        <taxon>Pseudomonadota</taxon>
        <taxon>Alphaproteobacteria</taxon>
        <taxon>Hyphomicrobiales</taxon>
        <taxon>Methylobacteriaceae</taxon>
        <taxon>Methylobacterium</taxon>
    </lineage>
</organism>
<evidence type="ECO:0000313" key="5">
    <source>
        <dbReference type="Proteomes" id="UP000474159"/>
    </source>
</evidence>
<comment type="similarity">
    <text evidence="1 3">Belongs to the bacterial histone-like protein family.</text>
</comment>
<evidence type="ECO:0000313" key="4">
    <source>
        <dbReference type="EMBL" id="KAB1072540.1"/>
    </source>
</evidence>
<dbReference type="Gene3D" id="4.10.520.10">
    <property type="entry name" value="IHF-like DNA-binding proteins"/>
    <property type="match status" value="1"/>
</dbReference>
<dbReference type="OrthoDB" id="7997693at2"/>
<reference evidence="4 5" key="1">
    <citation type="submission" date="2019-09" db="EMBL/GenBank/DDBJ databases">
        <title>YIM 48816 draft genome.</title>
        <authorList>
            <person name="Jiang L."/>
        </authorList>
    </citation>
    <scope>NUCLEOTIDE SEQUENCE [LARGE SCALE GENOMIC DNA]</scope>
    <source>
        <strain evidence="4 5">YIM 48816</strain>
    </source>
</reference>
<dbReference type="CDD" id="cd13836">
    <property type="entry name" value="IHF_B"/>
    <property type="match status" value="1"/>
</dbReference>
<accession>A0A6L3SPV4</accession>